<proteinExistence type="predicted"/>
<feature type="transmembrane region" description="Helical" evidence="5">
    <location>
        <begin position="155"/>
        <end position="173"/>
    </location>
</feature>
<dbReference type="EMBL" id="NVQR01000072">
    <property type="protein sequence ID" value="PCH61162.1"/>
    <property type="molecule type" value="Genomic_DNA"/>
</dbReference>
<feature type="transmembrane region" description="Helical" evidence="5">
    <location>
        <begin position="271"/>
        <end position="288"/>
    </location>
</feature>
<keyword evidence="4 5" id="KW-0472">Membrane</keyword>
<comment type="subcellular location">
    <subcellularLocation>
        <location evidence="1">Membrane</location>
        <topology evidence="1">Multi-pass membrane protein</topology>
    </subcellularLocation>
</comment>
<dbReference type="GO" id="GO:0016020">
    <property type="term" value="C:membrane"/>
    <property type="evidence" value="ECO:0007669"/>
    <property type="project" value="UniProtKB-SubCell"/>
</dbReference>
<evidence type="ECO:0000256" key="1">
    <source>
        <dbReference type="ARBA" id="ARBA00004141"/>
    </source>
</evidence>
<keyword evidence="3 5" id="KW-1133">Transmembrane helix</keyword>
<accession>A0A2A4MMQ0</accession>
<evidence type="ECO:0000256" key="3">
    <source>
        <dbReference type="ARBA" id="ARBA00022989"/>
    </source>
</evidence>
<dbReference type="Proteomes" id="UP000218172">
    <property type="component" value="Unassembled WGS sequence"/>
</dbReference>
<dbReference type="PANTHER" id="PTHR32322">
    <property type="entry name" value="INNER MEMBRANE TRANSPORTER"/>
    <property type="match status" value="1"/>
</dbReference>
<reference evidence="8" key="1">
    <citation type="submission" date="2017-08" db="EMBL/GenBank/DDBJ databases">
        <title>A dynamic microbial community with high functional redundancy inhabits the cold, oxic subseafloor aquifer.</title>
        <authorList>
            <person name="Tully B.J."/>
            <person name="Wheat C.G."/>
            <person name="Glazer B.T."/>
            <person name="Huber J.A."/>
        </authorList>
    </citation>
    <scope>NUCLEOTIDE SEQUENCE [LARGE SCALE GENOMIC DNA]</scope>
</reference>
<dbReference type="InterPro" id="IPR050638">
    <property type="entry name" value="AA-Vitamin_Transporters"/>
</dbReference>
<dbReference type="InterPro" id="IPR037185">
    <property type="entry name" value="EmrE-like"/>
</dbReference>
<organism evidence="7 8">
    <name type="scientific">SAR86 cluster bacterium</name>
    <dbReference type="NCBI Taxonomy" id="2030880"/>
    <lineage>
        <taxon>Bacteria</taxon>
        <taxon>Pseudomonadati</taxon>
        <taxon>Pseudomonadota</taxon>
        <taxon>Gammaproteobacteria</taxon>
        <taxon>SAR86 cluster</taxon>
    </lineage>
</organism>
<dbReference type="SUPFAM" id="SSF103481">
    <property type="entry name" value="Multidrug resistance efflux transporter EmrE"/>
    <property type="match status" value="1"/>
</dbReference>
<feature type="domain" description="EamA" evidence="6">
    <location>
        <begin position="60"/>
        <end position="195"/>
    </location>
</feature>
<dbReference type="Pfam" id="PF00892">
    <property type="entry name" value="EamA"/>
    <property type="match status" value="2"/>
</dbReference>
<evidence type="ECO:0000313" key="7">
    <source>
        <dbReference type="EMBL" id="PCH61162.1"/>
    </source>
</evidence>
<feature type="transmembrane region" description="Helical" evidence="5">
    <location>
        <begin position="300"/>
        <end position="321"/>
    </location>
</feature>
<feature type="transmembrane region" description="Helical" evidence="5">
    <location>
        <begin position="59"/>
        <end position="79"/>
    </location>
</feature>
<feature type="transmembrane region" description="Helical" evidence="5">
    <location>
        <begin position="333"/>
        <end position="355"/>
    </location>
</feature>
<feature type="transmembrane region" description="Helical" evidence="5">
    <location>
        <begin position="211"/>
        <end position="229"/>
    </location>
</feature>
<evidence type="ECO:0000313" key="8">
    <source>
        <dbReference type="Proteomes" id="UP000218172"/>
    </source>
</evidence>
<comment type="caution">
    <text evidence="7">The sequence shown here is derived from an EMBL/GenBank/DDBJ whole genome shotgun (WGS) entry which is preliminary data.</text>
</comment>
<protein>
    <submittedName>
        <fullName evidence="7">EamA family transporter</fullName>
    </submittedName>
</protein>
<name>A0A2A4MMQ0_9GAMM</name>
<evidence type="ECO:0000256" key="5">
    <source>
        <dbReference type="SAM" id="Phobius"/>
    </source>
</evidence>
<feature type="transmembrane region" description="Helical" evidence="5">
    <location>
        <begin position="182"/>
        <end position="199"/>
    </location>
</feature>
<sequence>MLKPRLGDPSYLASSVWQSTNLKHIVASFPRINWGTIYGSIQRFGKGFLSVHSPTNRHWLGFILSLNAAVLWGILPIAIKEVIASMDGVSIVWYRFLIAGLVLFCYLGLKRRLPSITGKATSVYAMLLVAAIALCINYSLFSMSLNYVNAETAEAVIQLTTLFLILGGVFIYGEPFFALQKFGTLLLLAGLLLFFNNRIPQLLAVENVEQIGVIMVLFSAMAWTVYALIQKQLLLTYSSAQTLLLFYCISLLALFPFATPSSVFALSSTQFWLLLFCCANTVIAYGSFAEAMQHWEASKVSAVLALAPLITIASLKLVVFINPDYVHSDKLNTLALMGALVLVLGSVLIAIVPLLRGKQS</sequence>
<keyword evidence="2 5" id="KW-0812">Transmembrane</keyword>
<evidence type="ECO:0000256" key="4">
    <source>
        <dbReference type="ARBA" id="ARBA00023136"/>
    </source>
</evidence>
<evidence type="ECO:0000256" key="2">
    <source>
        <dbReference type="ARBA" id="ARBA00022692"/>
    </source>
</evidence>
<dbReference type="InterPro" id="IPR000620">
    <property type="entry name" value="EamA_dom"/>
</dbReference>
<dbReference type="AlphaFoldDB" id="A0A2A4MMQ0"/>
<feature type="transmembrane region" description="Helical" evidence="5">
    <location>
        <begin position="241"/>
        <end position="259"/>
    </location>
</feature>
<gene>
    <name evidence="7" type="ORF">COC19_05040</name>
</gene>
<evidence type="ECO:0000259" key="6">
    <source>
        <dbReference type="Pfam" id="PF00892"/>
    </source>
</evidence>
<feature type="transmembrane region" description="Helical" evidence="5">
    <location>
        <begin position="91"/>
        <end position="109"/>
    </location>
</feature>
<feature type="domain" description="EamA" evidence="6">
    <location>
        <begin position="211"/>
        <end position="349"/>
    </location>
</feature>
<dbReference type="PANTHER" id="PTHR32322:SF9">
    <property type="entry name" value="AMINO-ACID METABOLITE EFFLUX PUMP-RELATED"/>
    <property type="match status" value="1"/>
</dbReference>
<feature type="transmembrane region" description="Helical" evidence="5">
    <location>
        <begin position="121"/>
        <end position="143"/>
    </location>
</feature>